<keyword evidence="9 20" id="KW-0679">Respiratory chain</keyword>
<evidence type="ECO:0000256" key="11">
    <source>
        <dbReference type="ARBA" id="ARBA00022723"/>
    </source>
</evidence>
<dbReference type="PROSITE" id="PS00077">
    <property type="entry name" value="COX1_CUB"/>
    <property type="match status" value="1"/>
</dbReference>
<evidence type="ECO:0000256" key="8">
    <source>
        <dbReference type="ARBA" id="ARBA00022617"/>
    </source>
</evidence>
<feature type="transmembrane region" description="Helical" evidence="21">
    <location>
        <begin position="287"/>
        <end position="307"/>
    </location>
</feature>
<dbReference type="InterPro" id="IPR023615">
    <property type="entry name" value="Cyt_c_Oxase_su1_BS"/>
</dbReference>
<comment type="catalytic activity">
    <reaction evidence="18">
        <text>4 Fe(II)-[cytochrome c] + O2 + 8 H(+)(in) = 4 Fe(III)-[cytochrome c] + 2 H2O + 4 H(+)(out)</text>
        <dbReference type="Rhea" id="RHEA:11436"/>
        <dbReference type="Rhea" id="RHEA-COMP:10350"/>
        <dbReference type="Rhea" id="RHEA-COMP:14399"/>
        <dbReference type="ChEBI" id="CHEBI:15377"/>
        <dbReference type="ChEBI" id="CHEBI:15378"/>
        <dbReference type="ChEBI" id="CHEBI:15379"/>
        <dbReference type="ChEBI" id="CHEBI:29033"/>
        <dbReference type="ChEBI" id="CHEBI:29034"/>
        <dbReference type="EC" id="7.1.1.9"/>
    </reaction>
</comment>
<evidence type="ECO:0000256" key="16">
    <source>
        <dbReference type="ARBA" id="ARBA00023008"/>
    </source>
</evidence>
<feature type="transmembrane region" description="Helical" evidence="21">
    <location>
        <begin position="398"/>
        <end position="426"/>
    </location>
</feature>
<dbReference type="InterPro" id="IPR000883">
    <property type="entry name" value="Cyt_C_Oxase_1"/>
</dbReference>
<comment type="similarity">
    <text evidence="4 20">Belongs to the heme-copper respiratory oxidase family.</text>
</comment>
<comment type="cofactor">
    <cofactor evidence="1">
        <name>heme b</name>
        <dbReference type="ChEBI" id="CHEBI:60344"/>
    </cofactor>
</comment>
<evidence type="ECO:0000256" key="1">
    <source>
        <dbReference type="ARBA" id="ARBA00001970"/>
    </source>
</evidence>
<feature type="transmembrane region" description="Helical" evidence="21">
    <location>
        <begin position="140"/>
        <end position="158"/>
    </location>
</feature>
<dbReference type="InterPro" id="IPR036927">
    <property type="entry name" value="Cyt_c_oxase-like_su1_sf"/>
</dbReference>
<comment type="cofactor">
    <cofactor evidence="19">
        <name>Cu(2+)</name>
        <dbReference type="ChEBI" id="CHEBI:29036"/>
    </cofactor>
    <text evidence="19">Binds 1 copper ion per subunit, denoted as copper B.</text>
</comment>
<dbReference type="PANTHER" id="PTHR10422">
    <property type="entry name" value="CYTOCHROME C OXIDASE SUBUNIT 1"/>
    <property type="match status" value="1"/>
</dbReference>
<evidence type="ECO:0000256" key="17">
    <source>
        <dbReference type="ARBA" id="ARBA00023136"/>
    </source>
</evidence>
<feature type="transmembrane region" description="Helical" evidence="21">
    <location>
        <begin position="355"/>
        <end position="378"/>
    </location>
</feature>
<keyword evidence="6 20" id="KW-0813">Transport</keyword>
<keyword evidence="16" id="KW-0186">Copper</keyword>
<evidence type="ECO:0000256" key="18">
    <source>
        <dbReference type="ARBA" id="ARBA00047816"/>
    </source>
</evidence>
<dbReference type="GO" id="GO:0004129">
    <property type="term" value="F:cytochrome-c oxidase activity"/>
    <property type="evidence" value="ECO:0007669"/>
    <property type="project" value="UniProtKB-EC"/>
</dbReference>
<dbReference type="CDD" id="cd01661">
    <property type="entry name" value="cbb3_Oxidase_I"/>
    <property type="match status" value="1"/>
</dbReference>
<feature type="transmembrane region" description="Helical" evidence="21">
    <location>
        <begin position="250"/>
        <end position="267"/>
    </location>
</feature>
<evidence type="ECO:0000256" key="3">
    <source>
        <dbReference type="ARBA" id="ARBA00004673"/>
    </source>
</evidence>
<dbReference type="GO" id="GO:0022904">
    <property type="term" value="P:respiratory electron transport chain"/>
    <property type="evidence" value="ECO:0007669"/>
    <property type="project" value="TreeGrafter"/>
</dbReference>
<dbReference type="EC" id="7.1.1.9" evidence="5"/>
<evidence type="ECO:0000256" key="9">
    <source>
        <dbReference type="ARBA" id="ARBA00022660"/>
    </source>
</evidence>
<feature type="domain" description="Cytochrome oxidase subunit I profile" evidence="22">
    <location>
        <begin position="24"/>
        <end position="492"/>
    </location>
</feature>
<evidence type="ECO:0000256" key="6">
    <source>
        <dbReference type="ARBA" id="ARBA00022448"/>
    </source>
</evidence>
<feature type="transmembrane region" description="Helical" evidence="21">
    <location>
        <begin position="319"/>
        <end position="335"/>
    </location>
</feature>
<evidence type="ECO:0000259" key="22">
    <source>
        <dbReference type="PROSITE" id="PS50855"/>
    </source>
</evidence>
<feature type="binding site" evidence="19">
    <location>
        <position position="271"/>
    </location>
    <ligand>
        <name>Cu cation</name>
        <dbReference type="ChEBI" id="CHEBI:23378"/>
        <label>B</label>
    </ligand>
</feature>
<dbReference type="PANTHER" id="PTHR10422:SF29">
    <property type="entry name" value="CYTOCHROME C OXIDASE SUBUNIT 1 HOMOLOG, BACTEROID"/>
    <property type="match status" value="1"/>
</dbReference>
<evidence type="ECO:0000256" key="12">
    <source>
        <dbReference type="ARBA" id="ARBA00022967"/>
    </source>
</evidence>
<evidence type="ECO:0000256" key="21">
    <source>
        <dbReference type="SAM" id="Phobius"/>
    </source>
</evidence>
<evidence type="ECO:0000313" key="24">
    <source>
        <dbReference type="Proteomes" id="UP000233293"/>
    </source>
</evidence>
<dbReference type="NCBIfam" id="TIGR00780">
    <property type="entry name" value="ccoN"/>
    <property type="match status" value="1"/>
</dbReference>
<dbReference type="OrthoDB" id="9806838at2"/>
<name>A0A2N3Q0P5_9PROT</name>
<dbReference type="RefSeq" id="WP_101249189.1">
    <property type="nucleotide sequence ID" value="NZ_PIUM01000002.1"/>
</dbReference>
<dbReference type="Gene3D" id="1.20.210.10">
    <property type="entry name" value="Cytochrome c oxidase-like, subunit I domain"/>
    <property type="match status" value="1"/>
</dbReference>
<feature type="transmembrane region" description="Helical" evidence="21">
    <location>
        <begin position="446"/>
        <end position="469"/>
    </location>
</feature>
<proteinExistence type="inferred from homology"/>
<evidence type="ECO:0000256" key="19">
    <source>
        <dbReference type="PIRSR" id="PIRSR604677-50"/>
    </source>
</evidence>
<keyword evidence="15 19" id="KW-0408">Iron</keyword>
<feature type="transmembrane region" description="Helical" evidence="21">
    <location>
        <begin position="100"/>
        <end position="120"/>
    </location>
</feature>
<evidence type="ECO:0000256" key="20">
    <source>
        <dbReference type="RuleBase" id="RU000370"/>
    </source>
</evidence>
<dbReference type="GO" id="GO:0020037">
    <property type="term" value="F:heme binding"/>
    <property type="evidence" value="ECO:0007669"/>
    <property type="project" value="InterPro"/>
</dbReference>
<organism evidence="23 24">
    <name type="scientific">Telmatospirillum siberiense</name>
    <dbReference type="NCBI Taxonomy" id="382514"/>
    <lineage>
        <taxon>Bacteria</taxon>
        <taxon>Pseudomonadati</taxon>
        <taxon>Pseudomonadota</taxon>
        <taxon>Alphaproteobacteria</taxon>
        <taxon>Rhodospirillales</taxon>
        <taxon>Rhodospirillaceae</taxon>
        <taxon>Telmatospirillum</taxon>
    </lineage>
</organism>
<evidence type="ECO:0000256" key="2">
    <source>
        <dbReference type="ARBA" id="ARBA00004651"/>
    </source>
</evidence>
<evidence type="ECO:0000256" key="7">
    <source>
        <dbReference type="ARBA" id="ARBA00022475"/>
    </source>
</evidence>
<evidence type="ECO:0000256" key="5">
    <source>
        <dbReference type="ARBA" id="ARBA00012949"/>
    </source>
</evidence>
<feature type="binding site" evidence="19">
    <location>
        <position position="270"/>
    </location>
    <ligand>
        <name>Cu cation</name>
        <dbReference type="ChEBI" id="CHEBI:23378"/>
        <label>B</label>
    </ligand>
</feature>
<dbReference type="InterPro" id="IPR004677">
    <property type="entry name" value="Cyt_c_oxidase_cbb3_su1"/>
</dbReference>
<keyword evidence="7" id="KW-1003">Cell membrane</keyword>
<dbReference type="GO" id="GO:0015990">
    <property type="term" value="P:electron transport coupled proton transport"/>
    <property type="evidence" value="ECO:0007669"/>
    <property type="project" value="TreeGrafter"/>
</dbReference>
<feature type="transmembrane region" description="Helical" evidence="21">
    <location>
        <begin position="170"/>
        <end position="196"/>
    </location>
</feature>
<dbReference type="GO" id="GO:0046872">
    <property type="term" value="F:metal ion binding"/>
    <property type="evidence" value="ECO:0007669"/>
    <property type="project" value="UniProtKB-KW"/>
</dbReference>
<dbReference type="FunFam" id="1.20.210.10:FF:000005">
    <property type="entry name" value="Cytochrome c oxidase, cbb3-type, subunit I"/>
    <property type="match status" value="1"/>
</dbReference>
<dbReference type="AlphaFoldDB" id="A0A2N3Q0P5"/>
<dbReference type="InterPro" id="IPR023616">
    <property type="entry name" value="Cyt_c_oxase-like_su1_dom"/>
</dbReference>
<feature type="transmembrane region" description="Helical" evidence="21">
    <location>
        <begin position="66"/>
        <end position="88"/>
    </location>
</feature>
<feature type="binding site" description="axial binding residue" evidence="19">
    <location>
        <position position="67"/>
    </location>
    <ligand>
        <name>heme b</name>
        <dbReference type="ChEBI" id="CHEBI:60344"/>
        <label>1; low-spin</label>
    </ligand>
    <ligandPart>
        <name>Fe</name>
        <dbReference type="ChEBI" id="CHEBI:18248"/>
    </ligandPart>
</feature>
<feature type="transmembrane region" description="Helical" evidence="21">
    <location>
        <begin position="24"/>
        <end position="46"/>
    </location>
</feature>
<evidence type="ECO:0000256" key="4">
    <source>
        <dbReference type="ARBA" id="ARBA00009578"/>
    </source>
</evidence>
<accession>A0A2N3Q0P5</accession>
<keyword evidence="13 20" id="KW-0249">Electron transport</keyword>
<keyword evidence="10 20" id="KW-0812">Transmembrane</keyword>
<comment type="cofactor">
    <cofactor evidence="19">
        <name>heme</name>
        <dbReference type="ChEBI" id="CHEBI:30413"/>
    </cofactor>
    <text evidence="19">Binds 2 heme groups per subunit, denoted as high- and low-spin.</text>
</comment>
<dbReference type="Proteomes" id="UP000233293">
    <property type="component" value="Unassembled WGS sequence"/>
</dbReference>
<sequence>MTQATTALGAKEATPYVDDVIQKFVIAATFWGIVGFLVGDYIAWQMAFPVLNLDLEWFSFGRLRPVHTSAVIFAFGGNVLFATSFFVVQRTSRASLFGGAAFGNFIFWGYQLFIVLAASGYVLGITQGKEYAEPEWYTDLWLTVVWVSYLVAFVGTLYKRKEPHIYVANWFFLAMIITIAMLHLGNNLAVPTAIFGGTWWRSYEVYAGVQDALTQWWYGHNAVGFFLTAGFLGIMYYFVPKRAERPVYSYRLSIVHFWALIFLYIWAGPHHLHYTALPDWAQTLGMTFSVMLWMPSWGGMINGLMTLSGAWDKLRTDPVIRFLVTSVAFYGMATFEGPMMSIKAVNSLSHYTDWGIGHVHSGALGWVAFVSFGALYYLVPVLWKRKQLYSMRLVSYHFWVATIGIVLYITSMWISGIMQGLMWRAYDSMGFLQYSFVESVAAMHPYYIIRATGGVLFLTGGLIMAYNFYRTIRGDVRTEAPYEAPATVIARS</sequence>
<feature type="binding site" description="axial binding residue" evidence="19">
    <location>
        <position position="360"/>
    </location>
    <ligand>
        <name>heme b</name>
        <dbReference type="ChEBI" id="CHEBI:60344"/>
        <label>1; low-spin</label>
    </ligand>
    <ligandPart>
        <name>Fe</name>
        <dbReference type="ChEBI" id="CHEBI:18248"/>
    </ligandPart>
</feature>
<evidence type="ECO:0000313" key="23">
    <source>
        <dbReference type="EMBL" id="PKU26227.1"/>
    </source>
</evidence>
<dbReference type="Pfam" id="PF00115">
    <property type="entry name" value="COX1"/>
    <property type="match status" value="1"/>
</dbReference>
<keyword evidence="24" id="KW-1185">Reference proteome</keyword>
<feature type="binding site" evidence="19">
    <location>
        <position position="220"/>
    </location>
    <ligand>
        <name>Cu cation</name>
        <dbReference type="ChEBI" id="CHEBI:23378"/>
        <label>B</label>
    </ligand>
</feature>
<reference evidence="24" key="1">
    <citation type="submission" date="2017-12" db="EMBL/GenBank/DDBJ databases">
        <title>Draft genome sequence of Telmatospirillum siberiense 26-4b1T, an acidotolerant peatland alphaproteobacterium potentially involved in sulfur cycling.</title>
        <authorList>
            <person name="Hausmann B."/>
            <person name="Pjevac P."/>
            <person name="Schreck K."/>
            <person name="Herbold C.W."/>
            <person name="Daims H."/>
            <person name="Wagner M."/>
            <person name="Pester M."/>
            <person name="Loy A."/>
        </authorList>
    </citation>
    <scope>NUCLEOTIDE SEQUENCE [LARGE SCALE GENOMIC DNA]</scope>
    <source>
        <strain evidence="24">26-4b1</strain>
    </source>
</reference>
<evidence type="ECO:0000256" key="15">
    <source>
        <dbReference type="ARBA" id="ARBA00023004"/>
    </source>
</evidence>
<keyword evidence="8 19" id="KW-0349">Heme</keyword>
<evidence type="ECO:0000256" key="10">
    <source>
        <dbReference type="ARBA" id="ARBA00022692"/>
    </source>
</evidence>
<dbReference type="PROSITE" id="PS50855">
    <property type="entry name" value="COX1"/>
    <property type="match status" value="1"/>
</dbReference>
<evidence type="ECO:0000256" key="14">
    <source>
        <dbReference type="ARBA" id="ARBA00022989"/>
    </source>
</evidence>
<protein>
    <recommendedName>
        <fullName evidence="5">cytochrome-c oxidase</fullName>
        <ecNumber evidence="5">7.1.1.9</ecNumber>
    </recommendedName>
</protein>
<comment type="pathway">
    <text evidence="3">Energy metabolism; oxidative phosphorylation.</text>
</comment>
<comment type="subcellular location">
    <subcellularLocation>
        <location evidence="2">Cell membrane</location>
        <topology evidence="2">Multi-pass membrane protein</topology>
    </subcellularLocation>
</comment>
<gene>
    <name evidence="23" type="primary">ccoN</name>
    <name evidence="23" type="ORF">CWS72_03650</name>
</gene>
<keyword evidence="11 19" id="KW-0479">Metal-binding</keyword>
<dbReference type="EMBL" id="PIUM01000002">
    <property type="protein sequence ID" value="PKU26227.1"/>
    <property type="molecule type" value="Genomic_DNA"/>
</dbReference>
<keyword evidence="14 21" id="KW-1133">Transmembrane helix</keyword>
<keyword evidence="17 21" id="KW-0472">Membrane</keyword>
<keyword evidence="12" id="KW-1278">Translocase</keyword>
<dbReference type="UniPathway" id="UPA00705"/>
<dbReference type="GO" id="GO:0006119">
    <property type="term" value="P:oxidative phosphorylation"/>
    <property type="evidence" value="ECO:0007669"/>
    <property type="project" value="UniProtKB-UniPathway"/>
</dbReference>
<feature type="transmembrane region" description="Helical" evidence="21">
    <location>
        <begin position="216"/>
        <end position="238"/>
    </location>
</feature>
<dbReference type="SUPFAM" id="SSF81442">
    <property type="entry name" value="Cytochrome c oxidase subunit I-like"/>
    <property type="match status" value="1"/>
</dbReference>
<dbReference type="GO" id="GO:0005886">
    <property type="term" value="C:plasma membrane"/>
    <property type="evidence" value="ECO:0007669"/>
    <property type="project" value="UniProtKB-SubCell"/>
</dbReference>
<comment type="caution">
    <text evidence="23">The sequence shown here is derived from an EMBL/GenBank/DDBJ whole genome shotgun (WGS) entry which is preliminary data.</text>
</comment>
<evidence type="ECO:0000256" key="13">
    <source>
        <dbReference type="ARBA" id="ARBA00022982"/>
    </source>
</evidence>
<feature type="binding site" description="axial binding residue" evidence="19">
    <location>
        <position position="358"/>
    </location>
    <ligand>
        <name>heme b</name>
        <dbReference type="ChEBI" id="CHEBI:60344"/>
        <label>2; high-spin</label>
    </ligand>
    <ligandPart>
        <name>Fe</name>
        <dbReference type="ChEBI" id="CHEBI:18248"/>
    </ligandPart>
</feature>